<evidence type="ECO:0000313" key="2">
    <source>
        <dbReference type="Proteomes" id="UP001314169"/>
    </source>
</evidence>
<sequence length="118" mass="13807">MFSMKKKTQNHKVTSKCFMVCWEGNFKINNFQKKICQPRSSVKVPVWNSFSQQVSFFVTIGFSHIVITLEEAYWNTHGLEQSAFLETGRLFLSNKVHVYRFTKYDSYASKGCNLRGFL</sequence>
<dbReference type="EMBL" id="OY882877">
    <property type="protein sequence ID" value="CAK6442224.1"/>
    <property type="molecule type" value="Genomic_DNA"/>
</dbReference>
<reference evidence="1" key="1">
    <citation type="submission" date="2023-12" db="EMBL/GenBank/DDBJ databases">
        <authorList>
            <person name="Brown T."/>
        </authorList>
    </citation>
    <scope>NUCLEOTIDE SEQUENCE</scope>
</reference>
<keyword evidence="2" id="KW-1185">Reference proteome</keyword>
<dbReference type="Proteomes" id="UP001314169">
    <property type="component" value="Chromosome 20"/>
</dbReference>
<protein>
    <submittedName>
        <fullName evidence="1">Uncharacterized protein</fullName>
    </submittedName>
</protein>
<gene>
    <name evidence="1" type="ORF">MPIPNATIZW_LOCUS10530</name>
</gene>
<evidence type="ECO:0000313" key="1">
    <source>
        <dbReference type="EMBL" id="CAK6442224.1"/>
    </source>
</evidence>
<name>A0ABN9ZYP4_PIPNA</name>
<accession>A0ABN9ZYP4</accession>
<proteinExistence type="predicted"/>
<organism evidence="1 2">
    <name type="scientific">Pipistrellus nathusii</name>
    <name type="common">Nathusius' pipistrelle</name>
    <dbReference type="NCBI Taxonomy" id="59473"/>
    <lineage>
        <taxon>Eukaryota</taxon>
        <taxon>Metazoa</taxon>
        <taxon>Chordata</taxon>
        <taxon>Craniata</taxon>
        <taxon>Vertebrata</taxon>
        <taxon>Euteleostomi</taxon>
        <taxon>Mammalia</taxon>
        <taxon>Eutheria</taxon>
        <taxon>Laurasiatheria</taxon>
        <taxon>Chiroptera</taxon>
        <taxon>Yangochiroptera</taxon>
        <taxon>Vespertilionidae</taxon>
        <taxon>Pipistrellus</taxon>
    </lineage>
</organism>